<evidence type="ECO:0000313" key="4">
    <source>
        <dbReference type="Proteomes" id="UP000580654"/>
    </source>
</evidence>
<evidence type="ECO:0000256" key="2">
    <source>
        <dbReference type="SAM" id="Phobius"/>
    </source>
</evidence>
<keyword evidence="4" id="KW-1185">Reference proteome</keyword>
<sequence>MSAAGARPAEAAPAGPPPSPGLLREEAVFPVGRGEEPPPPAYPSALVLVPSAPAAAAKRPLALLAAAWAASVLLLAGAAAAAWSWRVDLVEAWPPAARAFIALGLAG</sequence>
<feature type="transmembrane region" description="Helical" evidence="2">
    <location>
        <begin position="61"/>
        <end position="85"/>
    </location>
</feature>
<feature type="region of interest" description="Disordered" evidence="1">
    <location>
        <begin position="1"/>
        <end position="24"/>
    </location>
</feature>
<keyword evidence="2" id="KW-0812">Transmembrane</keyword>
<dbReference type="RefSeq" id="WP_246418324.1">
    <property type="nucleotide sequence ID" value="NZ_JACIJD010000009.1"/>
</dbReference>
<name>A0A840YHX6_9PROT</name>
<evidence type="ECO:0000256" key="1">
    <source>
        <dbReference type="SAM" id="MobiDB-lite"/>
    </source>
</evidence>
<dbReference type="Proteomes" id="UP000580654">
    <property type="component" value="Unassembled WGS sequence"/>
</dbReference>
<reference evidence="3 4" key="1">
    <citation type="submission" date="2020-08" db="EMBL/GenBank/DDBJ databases">
        <title>Genomic Encyclopedia of Type Strains, Phase IV (KMG-IV): sequencing the most valuable type-strain genomes for metagenomic binning, comparative biology and taxonomic classification.</title>
        <authorList>
            <person name="Goeker M."/>
        </authorList>
    </citation>
    <scope>NUCLEOTIDE SEQUENCE [LARGE SCALE GENOMIC DNA]</scope>
    <source>
        <strain evidence="3 4">DSM 25622</strain>
    </source>
</reference>
<accession>A0A840YHX6</accession>
<keyword evidence="2" id="KW-1133">Transmembrane helix</keyword>
<organism evidence="3 4">
    <name type="scientific">Muricoccus pecuniae</name>
    <dbReference type="NCBI Taxonomy" id="693023"/>
    <lineage>
        <taxon>Bacteria</taxon>
        <taxon>Pseudomonadati</taxon>
        <taxon>Pseudomonadota</taxon>
        <taxon>Alphaproteobacteria</taxon>
        <taxon>Acetobacterales</taxon>
        <taxon>Roseomonadaceae</taxon>
        <taxon>Muricoccus</taxon>
    </lineage>
</organism>
<evidence type="ECO:0000313" key="3">
    <source>
        <dbReference type="EMBL" id="MBB5694152.1"/>
    </source>
</evidence>
<keyword evidence="2" id="KW-0472">Membrane</keyword>
<dbReference type="EMBL" id="JACIJD010000009">
    <property type="protein sequence ID" value="MBB5694152.1"/>
    <property type="molecule type" value="Genomic_DNA"/>
</dbReference>
<dbReference type="AlphaFoldDB" id="A0A840YHX6"/>
<proteinExistence type="predicted"/>
<protein>
    <submittedName>
        <fullName evidence="3">Uncharacterized protein</fullName>
    </submittedName>
</protein>
<comment type="caution">
    <text evidence="3">The sequence shown here is derived from an EMBL/GenBank/DDBJ whole genome shotgun (WGS) entry which is preliminary data.</text>
</comment>
<feature type="compositionally biased region" description="Low complexity" evidence="1">
    <location>
        <begin position="1"/>
        <end position="13"/>
    </location>
</feature>
<gene>
    <name evidence="3" type="ORF">FHS87_002197</name>
</gene>